<dbReference type="Proteomes" id="UP001592531">
    <property type="component" value="Unassembled WGS sequence"/>
</dbReference>
<reference evidence="2 3" key="1">
    <citation type="submission" date="2024-09" db="EMBL/GenBank/DDBJ databases">
        <authorList>
            <person name="Lee S.D."/>
        </authorList>
    </citation>
    <scope>NUCLEOTIDE SEQUENCE [LARGE SCALE GENOMIC DNA]</scope>
    <source>
        <strain evidence="2 3">N8-3</strain>
    </source>
</reference>
<organism evidence="2 3">
    <name type="scientific">Streptacidiphilus cavernicola</name>
    <dbReference type="NCBI Taxonomy" id="3342716"/>
    <lineage>
        <taxon>Bacteria</taxon>
        <taxon>Bacillati</taxon>
        <taxon>Actinomycetota</taxon>
        <taxon>Actinomycetes</taxon>
        <taxon>Kitasatosporales</taxon>
        <taxon>Streptomycetaceae</taxon>
        <taxon>Streptacidiphilus</taxon>
    </lineage>
</organism>
<dbReference type="RefSeq" id="WP_380537135.1">
    <property type="nucleotide sequence ID" value="NZ_JBHFAB010000011.1"/>
</dbReference>
<comment type="caution">
    <text evidence="2">The sequence shown here is derived from an EMBL/GenBank/DDBJ whole genome shotgun (WGS) entry which is preliminary data.</text>
</comment>
<gene>
    <name evidence="2" type="ORF">ACEZDE_17125</name>
</gene>
<evidence type="ECO:0000313" key="2">
    <source>
        <dbReference type="EMBL" id="MFC1418348.1"/>
    </source>
</evidence>
<name>A0ABV6VXS6_9ACTN</name>
<evidence type="ECO:0000256" key="1">
    <source>
        <dbReference type="SAM" id="MobiDB-lite"/>
    </source>
</evidence>
<dbReference type="EMBL" id="JBHFAB010000011">
    <property type="protein sequence ID" value="MFC1418348.1"/>
    <property type="molecule type" value="Genomic_DNA"/>
</dbReference>
<sequence>MQSAEAVALTPAQATAAEQAAAATRVPFDLPLSGAVQSVTGDASPAGLHGSMPGLPIVPPDTTGSAGDSLLPDPLVPPLTAADRSPDLSLVAPLVGGDGAVREDGLAATLPSAPVDARGVAATLGHPVIWSKQDPQAEPQIDLDRLAPALTTPRVESSPTGYITLDQRTTNRPLTRTVSEFLATTTATAQDLSNQ</sequence>
<proteinExistence type="predicted"/>
<feature type="region of interest" description="Disordered" evidence="1">
    <location>
        <begin position="43"/>
        <end position="83"/>
    </location>
</feature>
<keyword evidence="3" id="KW-1185">Reference proteome</keyword>
<protein>
    <submittedName>
        <fullName evidence="2">Uncharacterized protein</fullName>
    </submittedName>
</protein>
<accession>A0ABV6VXS6</accession>
<evidence type="ECO:0000313" key="3">
    <source>
        <dbReference type="Proteomes" id="UP001592531"/>
    </source>
</evidence>